<dbReference type="GO" id="GO:0006526">
    <property type="term" value="P:L-arginine biosynthetic process"/>
    <property type="evidence" value="ECO:0007669"/>
    <property type="project" value="UniProtKB-KW"/>
</dbReference>
<evidence type="ECO:0000256" key="2">
    <source>
        <dbReference type="ARBA" id="ARBA00023268"/>
    </source>
</evidence>
<dbReference type="SUPFAM" id="SSF56266">
    <property type="entry name" value="DmpA/ArgJ-like"/>
    <property type="match status" value="1"/>
</dbReference>
<protein>
    <recommendedName>
        <fullName evidence="5">Glutamate N-acetyltransferase</fullName>
    </recommendedName>
</protein>
<keyword evidence="1" id="KW-0028">Amino-acid biosynthesis</keyword>
<sequence length="84" mass="8803">MVQVAVNRSFNQITISSSIIKGYFSRLTNSDMCVDGDTSTNDTIIALASGLSGSNSISSLHSSEGNQLQMCLDAVMQGLAKSIA</sequence>
<dbReference type="PANTHER" id="PTHR23100:SF0">
    <property type="entry name" value="ARGININE BIOSYNTHESIS BIFUNCTIONAL PROTEIN ARGJ, MITOCHONDRIAL"/>
    <property type="match status" value="1"/>
</dbReference>
<evidence type="ECO:0000313" key="3">
    <source>
        <dbReference type="EMBL" id="KAJ0200623.1"/>
    </source>
</evidence>
<organism evidence="3 4">
    <name type="scientific">Lactuca sativa</name>
    <name type="common">Garden lettuce</name>
    <dbReference type="NCBI Taxonomy" id="4236"/>
    <lineage>
        <taxon>Eukaryota</taxon>
        <taxon>Viridiplantae</taxon>
        <taxon>Streptophyta</taxon>
        <taxon>Embryophyta</taxon>
        <taxon>Tracheophyta</taxon>
        <taxon>Spermatophyta</taxon>
        <taxon>Magnoliopsida</taxon>
        <taxon>eudicotyledons</taxon>
        <taxon>Gunneridae</taxon>
        <taxon>Pentapetalae</taxon>
        <taxon>asterids</taxon>
        <taxon>campanulids</taxon>
        <taxon>Asterales</taxon>
        <taxon>Asteraceae</taxon>
        <taxon>Cichorioideae</taxon>
        <taxon>Cichorieae</taxon>
        <taxon>Lactucinae</taxon>
        <taxon>Lactuca</taxon>
    </lineage>
</organism>
<accession>A0A9R1V753</accession>
<evidence type="ECO:0000313" key="4">
    <source>
        <dbReference type="Proteomes" id="UP000235145"/>
    </source>
</evidence>
<name>A0A9R1V753_LACSA</name>
<dbReference type="Proteomes" id="UP000235145">
    <property type="component" value="Unassembled WGS sequence"/>
</dbReference>
<comment type="caution">
    <text evidence="3">The sequence shown here is derived from an EMBL/GenBank/DDBJ whole genome shotgun (WGS) entry which is preliminary data.</text>
</comment>
<keyword evidence="1" id="KW-0055">Arginine biosynthesis</keyword>
<reference evidence="3 4" key="1">
    <citation type="journal article" date="2017" name="Nat. Commun.">
        <title>Genome assembly with in vitro proximity ligation data and whole-genome triplication in lettuce.</title>
        <authorList>
            <person name="Reyes-Chin-Wo S."/>
            <person name="Wang Z."/>
            <person name="Yang X."/>
            <person name="Kozik A."/>
            <person name="Arikit S."/>
            <person name="Song C."/>
            <person name="Xia L."/>
            <person name="Froenicke L."/>
            <person name="Lavelle D.O."/>
            <person name="Truco M.J."/>
            <person name="Xia R."/>
            <person name="Zhu S."/>
            <person name="Xu C."/>
            <person name="Xu H."/>
            <person name="Xu X."/>
            <person name="Cox K."/>
            <person name="Korf I."/>
            <person name="Meyers B.C."/>
            <person name="Michelmore R.W."/>
        </authorList>
    </citation>
    <scope>NUCLEOTIDE SEQUENCE [LARGE SCALE GENOMIC DNA]</scope>
    <source>
        <strain evidence="4">cv. Salinas</strain>
        <tissue evidence="3">Seedlings</tissue>
    </source>
</reference>
<dbReference type="InterPro" id="IPR016117">
    <property type="entry name" value="ArgJ-like_dom_sf"/>
</dbReference>
<evidence type="ECO:0000256" key="1">
    <source>
        <dbReference type="ARBA" id="ARBA00022571"/>
    </source>
</evidence>
<dbReference type="InterPro" id="IPR002813">
    <property type="entry name" value="Arg_biosynth_ArgJ"/>
</dbReference>
<keyword evidence="2" id="KW-0511">Multifunctional enzyme</keyword>
<evidence type="ECO:0008006" key="5">
    <source>
        <dbReference type="Google" id="ProtNLM"/>
    </source>
</evidence>
<gene>
    <name evidence="3" type="ORF">LSAT_V11C600339920</name>
</gene>
<dbReference type="PANTHER" id="PTHR23100">
    <property type="entry name" value="ARGININE BIOSYNTHESIS BIFUNCTIONAL PROTEIN ARGJ"/>
    <property type="match status" value="1"/>
</dbReference>
<dbReference type="Pfam" id="PF01960">
    <property type="entry name" value="ArgJ"/>
    <property type="match status" value="1"/>
</dbReference>
<dbReference type="Gene3D" id="3.30.2330.10">
    <property type="entry name" value="arginine biosynthesis bifunctional protein suprefamily"/>
    <property type="match status" value="1"/>
</dbReference>
<dbReference type="EMBL" id="NBSK02000006">
    <property type="protein sequence ID" value="KAJ0200623.1"/>
    <property type="molecule type" value="Genomic_DNA"/>
</dbReference>
<keyword evidence="4" id="KW-1185">Reference proteome</keyword>
<dbReference type="AlphaFoldDB" id="A0A9R1V753"/>
<dbReference type="GO" id="GO:0004358">
    <property type="term" value="F:L-glutamate N-acetyltransferase activity, acting on acetyl-L-ornithine as donor"/>
    <property type="evidence" value="ECO:0007669"/>
    <property type="project" value="InterPro"/>
</dbReference>
<proteinExistence type="predicted"/>